<keyword evidence="4" id="KW-1185">Reference proteome</keyword>
<protein>
    <recommendedName>
        <fullName evidence="5">Dynein heavy chain</fullName>
    </recommendedName>
</protein>
<name>A0AAD9RBX0_9HYME</name>
<dbReference type="Gene3D" id="1.20.920.30">
    <property type="match status" value="1"/>
</dbReference>
<sequence length="563" mass="65023">MPEQVSLLFEVQDLGVASPATVSRAGMVYNDYKDLGWRPHVDSWLQSHDHRPGFVEKMEELFERVVEATLKFKRERCKELVPVPELNSVQSLCKLLNVFATPQNGVELGNDDDAFSTICKIWFLFCTIWSLCATVNEEGRQKVDNFIREIDGSFPLRDTVYEYYVDVRQRSFVSWEEKLAQAWRFQPGTPFYKIIVPTVDTVRYDYIVSTLLTNGYPVLLIGPVGTGKSSAARSALESSDYIKYCLLVINMSAQTTSKNVQEAIESRLEKRTKAVYVPVGNKTMITFMDDFNMPMRETYGAQPPLELIRQWIDYGFWYDRSKQTKKYIQRMQLMAAMGPPGGGRNVISNRLLTKFNIINMTFPSEKQITRIYGTMLNQQLADFHAEVKGIADDVTLATITLYTNVVLKMLPTPAKMHYLFNLRDISKIFQGLLRSHKDYQYSVQTFLRLWVHEAFRVFCDRLIDEGDREWFLGQVGEQLGKYFEMTWANVCPEKNIPLYGSFMNAWNIYEDLVDIAAVRRHIEEQMDEYNASTGVVRLDLILFQDAVEHICRIVRVISQVSDS</sequence>
<dbReference type="PANTHER" id="PTHR22878">
    <property type="entry name" value="DYNEIN HEAVY CHAIN 6, AXONEMAL-LIKE-RELATED"/>
    <property type="match status" value="1"/>
</dbReference>
<dbReference type="PANTHER" id="PTHR22878:SF68">
    <property type="entry name" value="DYNEIN HEAVY CHAIN 6, AXONEMAL-LIKE"/>
    <property type="match status" value="1"/>
</dbReference>
<dbReference type="Proteomes" id="UP001258017">
    <property type="component" value="Unassembled WGS sequence"/>
</dbReference>
<dbReference type="GO" id="GO:0051959">
    <property type="term" value="F:dynein light intermediate chain binding"/>
    <property type="evidence" value="ECO:0007669"/>
    <property type="project" value="InterPro"/>
</dbReference>
<dbReference type="Pfam" id="PF17852">
    <property type="entry name" value="Dynein_AAA_lid"/>
    <property type="match status" value="1"/>
</dbReference>
<evidence type="ECO:0000259" key="1">
    <source>
        <dbReference type="Pfam" id="PF17852"/>
    </source>
</evidence>
<dbReference type="Pfam" id="PF12775">
    <property type="entry name" value="AAA_7"/>
    <property type="match status" value="1"/>
</dbReference>
<dbReference type="FunFam" id="1.20.920.30:FF:000005">
    <property type="entry name" value="Dynein, axonemal, heavy chain 2"/>
    <property type="match status" value="1"/>
</dbReference>
<comment type="caution">
    <text evidence="3">The sequence shown here is derived from an EMBL/GenBank/DDBJ whole genome shotgun (WGS) entry which is preliminary data.</text>
</comment>
<dbReference type="Gene3D" id="3.40.50.300">
    <property type="entry name" value="P-loop containing nucleotide triphosphate hydrolases"/>
    <property type="match status" value="2"/>
</dbReference>
<dbReference type="GO" id="GO:0045505">
    <property type="term" value="F:dynein intermediate chain binding"/>
    <property type="evidence" value="ECO:0007669"/>
    <property type="project" value="InterPro"/>
</dbReference>
<dbReference type="InterPro" id="IPR026983">
    <property type="entry name" value="DHC"/>
</dbReference>
<dbReference type="InterPro" id="IPR041466">
    <property type="entry name" value="Dynein_AAA5_ext"/>
</dbReference>
<dbReference type="GO" id="GO:0007018">
    <property type="term" value="P:microtubule-based movement"/>
    <property type="evidence" value="ECO:0007669"/>
    <property type="project" value="InterPro"/>
</dbReference>
<dbReference type="EMBL" id="JAIFRP010004405">
    <property type="protein sequence ID" value="KAK2576898.1"/>
    <property type="molecule type" value="Genomic_DNA"/>
</dbReference>
<evidence type="ECO:0000313" key="3">
    <source>
        <dbReference type="EMBL" id="KAK2576898.1"/>
    </source>
</evidence>
<feature type="domain" description="Dynein heavy chain 3 AAA+ lid" evidence="2">
    <location>
        <begin position="398"/>
        <end position="483"/>
    </location>
</feature>
<dbReference type="FunFam" id="1.10.472.130:FF:000003">
    <property type="entry name" value="Dynein, axonemal, heavy chain 2"/>
    <property type="match status" value="1"/>
</dbReference>
<dbReference type="SUPFAM" id="SSF52540">
    <property type="entry name" value="P-loop containing nucleoside triphosphate hydrolases"/>
    <property type="match status" value="1"/>
</dbReference>
<evidence type="ECO:0000313" key="4">
    <source>
        <dbReference type="Proteomes" id="UP001258017"/>
    </source>
</evidence>
<evidence type="ECO:0008006" key="5">
    <source>
        <dbReference type="Google" id="ProtNLM"/>
    </source>
</evidence>
<evidence type="ECO:0000259" key="2">
    <source>
        <dbReference type="Pfam" id="PF17857"/>
    </source>
</evidence>
<accession>A0AAD9RBX0</accession>
<dbReference type="AlphaFoldDB" id="A0AAD9RBX0"/>
<organism evidence="3 4">
    <name type="scientific">Odynerus spinipes</name>
    <dbReference type="NCBI Taxonomy" id="1348599"/>
    <lineage>
        <taxon>Eukaryota</taxon>
        <taxon>Metazoa</taxon>
        <taxon>Ecdysozoa</taxon>
        <taxon>Arthropoda</taxon>
        <taxon>Hexapoda</taxon>
        <taxon>Insecta</taxon>
        <taxon>Pterygota</taxon>
        <taxon>Neoptera</taxon>
        <taxon>Endopterygota</taxon>
        <taxon>Hymenoptera</taxon>
        <taxon>Apocrita</taxon>
        <taxon>Aculeata</taxon>
        <taxon>Vespoidea</taxon>
        <taxon>Vespidae</taxon>
        <taxon>Eumeninae</taxon>
        <taxon>Odynerus</taxon>
    </lineage>
</organism>
<dbReference type="GO" id="GO:0030286">
    <property type="term" value="C:dynein complex"/>
    <property type="evidence" value="ECO:0007669"/>
    <property type="project" value="InterPro"/>
</dbReference>
<dbReference type="Gene3D" id="1.10.472.130">
    <property type="match status" value="1"/>
</dbReference>
<feature type="domain" description="Dynein heavy chain AAA 5 extension" evidence="1">
    <location>
        <begin position="58"/>
        <end position="177"/>
    </location>
</feature>
<proteinExistence type="predicted"/>
<gene>
    <name evidence="3" type="ORF">KPH14_005523</name>
</gene>
<reference evidence="3" key="1">
    <citation type="submission" date="2021-08" db="EMBL/GenBank/DDBJ databases">
        <authorList>
            <person name="Misof B."/>
            <person name="Oliver O."/>
            <person name="Podsiadlowski L."/>
            <person name="Donath A."/>
            <person name="Peters R."/>
            <person name="Mayer C."/>
            <person name="Rust J."/>
            <person name="Gunkel S."/>
            <person name="Lesny P."/>
            <person name="Martin S."/>
            <person name="Oeyen J.P."/>
            <person name="Petersen M."/>
            <person name="Panagiotis P."/>
            <person name="Wilbrandt J."/>
            <person name="Tanja T."/>
        </authorList>
    </citation>
    <scope>NUCLEOTIDE SEQUENCE</scope>
    <source>
        <strain evidence="3">GBR_01_08_01A</strain>
        <tissue evidence="3">Thorax + abdomen</tissue>
    </source>
</reference>
<dbReference type="InterPro" id="IPR027417">
    <property type="entry name" value="P-loop_NTPase"/>
</dbReference>
<dbReference type="InterPro" id="IPR041589">
    <property type="entry name" value="DNAH3_AAA_lid_1"/>
</dbReference>
<dbReference type="Pfam" id="PF17857">
    <property type="entry name" value="AAA_lid_1"/>
    <property type="match status" value="1"/>
</dbReference>
<reference evidence="3" key="2">
    <citation type="journal article" date="2023" name="Commun. Biol.">
        <title>Intrasexual cuticular hydrocarbon dimorphism in a wasp sheds light on hydrocarbon biosynthesis genes in Hymenoptera.</title>
        <authorList>
            <person name="Moris V.C."/>
            <person name="Podsiadlowski L."/>
            <person name="Martin S."/>
            <person name="Oeyen J.P."/>
            <person name="Donath A."/>
            <person name="Petersen M."/>
            <person name="Wilbrandt J."/>
            <person name="Misof B."/>
            <person name="Liedtke D."/>
            <person name="Thamm M."/>
            <person name="Scheiner R."/>
            <person name="Schmitt T."/>
            <person name="Niehuis O."/>
        </authorList>
    </citation>
    <scope>NUCLEOTIDE SEQUENCE</scope>
    <source>
        <strain evidence="3">GBR_01_08_01A</strain>
    </source>
</reference>